<proteinExistence type="predicted"/>
<comment type="caution">
    <text evidence="1">The sequence shown here is derived from an EMBL/GenBank/DDBJ whole genome shotgun (WGS) entry which is preliminary data.</text>
</comment>
<feature type="non-terminal residue" evidence="1">
    <location>
        <position position="1"/>
    </location>
</feature>
<dbReference type="Proteomes" id="UP000824469">
    <property type="component" value="Unassembled WGS sequence"/>
</dbReference>
<name>A0AA38G291_TAXCH</name>
<protein>
    <submittedName>
        <fullName evidence="1">Uncharacterized protein</fullName>
    </submittedName>
</protein>
<evidence type="ECO:0000313" key="1">
    <source>
        <dbReference type="EMBL" id="KAH9315114.1"/>
    </source>
</evidence>
<reference evidence="1 2" key="1">
    <citation type="journal article" date="2021" name="Nat. Plants">
        <title>The Taxus genome provides insights into paclitaxel biosynthesis.</title>
        <authorList>
            <person name="Xiong X."/>
            <person name="Gou J."/>
            <person name="Liao Q."/>
            <person name="Li Y."/>
            <person name="Zhou Q."/>
            <person name="Bi G."/>
            <person name="Li C."/>
            <person name="Du R."/>
            <person name="Wang X."/>
            <person name="Sun T."/>
            <person name="Guo L."/>
            <person name="Liang H."/>
            <person name="Lu P."/>
            <person name="Wu Y."/>
            <person name="Zhang Z."/>
            <person name="Ro D.K."/>
            <person name="Shang Y."/>
            <person name="Huang S."/>
            <person name="Yan J."/>
        </authorList>
    </citation>
    <scope>NUCLEOTIDE SEQUENCE [LARGE SCALE GENOMIC DNA]</scope>
    <source>
        <strain evidence="1">Ta-2019</strain>
    </source>
</reference>
<sequence length="57" mass="6328">MTMISTGEWSLEGELDGLDEYFVEYVGIIDKGGAKVRGYVRGLDSEDLRDVDEGVIE</sequence>
<dbReference type="AlphaFoldDB" id="A0AA38G291"/>
<dbReference type="EMBL" id="JAHRHJ020000005">
    <property type="protein sequence ID" value="KAH9315114.1"/>
    <property type="molecule type" value="Genomic_DNA"/>
</dbReference>
<accession>A0AA38G291</accession>
<feature type="non-terminal residue" evidence="1">
    <location>
        <position position="57"/>
    </location>
</feature>
<evidence type="ECO:0000313" key="2">
    <source>
        <dbReference type="Proteomes" id="UP000824469"/>
    </source>
</evidence>
<keyword evidence="2" id="KW-1185">Reference proteome</keyword>
<organism evidence="1 2">
    <name type="scientific">Taxus chinensis</name>
    <name type="common">Chinese yew</name>
    <name type="synonym">Taxus wallichiana var. chinensis</name>
    <dbReference type="NCBI Taxonomy" id="29808"/>
    <lineage>
        <taxon>Eukaryota</taxon>
        <taxon>Viridiplantae</taxon>
        <taxon>Streptophyta</taxon>
        <taxon>Embryophyta</taxon>
        <taxon>Tracheophyta</taxon>
        <taxon>Spermatophyta</taxon>
        <taxon>Pinopsida</taxon>
        <taxon>Pinidae</taxon>
        <taxon>Conifers II</taxon>
        <taxon>Cupressales</taxon>
        <taxon>Taxaceae</taxon>
        <taxon>Taxus</taxon>
    </lineage>
</organism>
<gene>
    <name evidence="1" type="ORF">KI387_023741</name>
</gene>